<keyword evidence="2" id="KW-1185">Reference proteome</keyword>
<accession>A0A5D2F0H6</accession>
<evidence type="ECO:0000313" key="2">
    <source>
        <dbReference type="Proteomes" id="UP000323506"/>
    </source>
</evidence>
<organism evidence="1 2">
    <name type="scientific">Gossypium darwinii</name>
    <name type="common">Darwin's cotton</name>
    <name type="synonym">Gossypium barbadense var. darwinii</name>
    <dbReference type="NCBI Taxonomy" id="34276"/>
    <lineage>
        <taxon>Eukaryota</taxon>
        <taxon>Viridiplantae</taxon>
        <taxon>Streptophyta</taxon>
        <taxon>Embryophyta</taxon>
        <taxon>Tracheophyta</taxon>
        <taxon>Spermatophyta</taxon>
        <taxon>Magnoliopsida</taxon>
        <taxon>eudicotyledons</taxon>
        <taxon>Gunneridae</taxon>
        <taxon>Pentapetalae</taxon>
        <taxon>rosids</taxon>
        <taxon>malvids</taxon>
        <taxon>Malvales</taxon>
        <taxon>Malvaceae</taxon>
        <taxon>Malvoideae</taxon>
        <taxon>Gossypium</taxon>
    </lineage>
</organism>
<protein>
    <submittedName>
        <fullName evidence="1">Uncharacterized protein</fullName>
    </submittedName>
</protein>
<dbReference type="EMBL" id="CM017697">
    <property type="protein sequence ID" value="TYG99205.1"/>
    <property type="molecule type" value="Genomic_DNA"/>
</dbReference>
<proteinExistence type="predicted"/>
<dbReference type="Proteomes" id="UP000323506">
    <property type="component" value="Chromosome A10"/>
</dbReference>
<dbReference type="AlphaFoldDB" id="A0A5D2F0H6"/>
<name>A0A5D2F0H6_GOSDA</name>
<sequence length="67" mass="7651">MVIRLLVKGTLANLILRLLVFVKMDGHLKGKEGKKGLKWFKIQNSVVHDHKSPRVGPNSKMDLRYVV</sequence>
<evidence type="ECO:0000313" key="1">
    <source>
        <dbReference type="EMBL" id="TYG99205.1"/>
    </source>
</evidence>
<reference evidence="1 2" key="1">
    <citation type="submission" date="2019-06" db="EMBL/GenBank/DDBJ databases">
        <title>WGS assembly of Gossypium darwinii.</title>
        <authorList>
            <person name="Chen Z.J."/>
            <person name="Sreedasyam A."/>
            <person name="Ando A."/>
            <person name="Song Q."/>
            <person name="De L."/>
            <person name="Hulse-Kemp A."/>
            <person name="Ding M."/>
            <person name="Ye W."/>
            <person name="Kirkbride R."/>
            <person name="Jenkins J."/>
            <person name="Plott C."/>
            <person name="Lovell J."/>
            <person name="Lin Y.-M."/>
            <person name="Vaughn R."/>
            <person name="Liu B."/>
            <person name="Li W."/>
            <person name="Simpson S."/>
            <person name="Scheffler B."/>
            <person name="Saski C."/>
            <person name="Grover C."/>
            <person name="Hu G."/>
            <person name="Conover J."/>
            <person name="Carlson J."/>
            <person name="Shu S."/>
            <person name="Boston L."/>
            <person name="Williams M."/>
            <person name="Peterson D."/>
            <person name="Mcgee K."/>
            <person name="Jones D."/>
            <person name="Wendel J."/>
            <person name="Stelly D."/>
            <person name="Grimwood J."/>
            <person name="Schmutz J."/>
        </authorList>
    </citation>
    <scope>NUCLEOTIDE SEQUENCE [LARGE SCALE GENOMIC DNA]</scope>
    <source>
        <strain evidence="1">1808015.09</strain>
    </source>
</reference>
<gene>
    <name evidence="1" type="ORF">ES288_A10G177600v1</name>
</gene>